<evidence type="ECO:0000256" key="3">
    <source>
        <dbReference type="ARBA" id="ARBA00022737"/>
    </source>
</evidence>
<evidence type="ECO:0000256" key="6">
    <source>
        <dbReference type="ARBA" id="ARBA00023157"/>
    </source>
</evidence>
<keyword evidence="11" id="KW-0732">Signal</keyword>
<evidence type="ECO:0000313" key="13">
    <source>
        <dbReference type="EMBL" id="CAB3260950.1"/>
    </source>
</evidence>
<keyword evidence="4 10" id="KW-1133">Transmembrane helix</keyword>
<reference evidence="13" key="1">
    <citation type="submission" date="2020-04" db="EMBL/GenBank/DDBJ databases">
        <authorList>
            <person name="Neveu A P."/>
        </authorList>
    </citation>
    <scope>NUCLEOTIDE SEQUENCE</scope>
    <source>
        <tissue evidence="13">Whole embryo</tissue>
    </source>
</reference>
<keyword evidence="6" id="KW-1015">Disulfide bond</keyword>
<dbReference type="InterPro" id="IPR047526">
    <property type="entry name" value="TNR19/27/EDAR"/>
</dbReference>
<organism evidence="13">
    <name type="scientific">Phallusia mammillata</name>
    <dbReference type="NCBI Taxonomy" id="59560"/>
    <lineage>
        <taxon>Eukaryota</taxon>
        <taxon>Metazoa</taxon>
        <taxon>Chordata</taxon>
        <taxon>Tunicata</taxon>
        <taxon>Ascidiacea</taxon>
        <taxon>Phlebobranchia</taxon>
        <taxon>Ascidiidae</taxon>
        <taxon>Phallusia</taxon>
    </lineage>
</organism>
<dbReference type="PROSITE" id="PS00652">
    <property type="entry name" value="TNFR_NGFR_1"/>
    <property type="match status" value="1"/>
</dbReference>
<evidence type="ECO:0000256" key="4">
    <source>
        <dbReference type="ARBA" id="ARBA00022989"/>
    </source>
</evidence>
<dbReference type="GO" id="GO:0043123">
    <property type="term" value="P:positive regulation of canonical NF-kappaB signal transduction"/>
    <property type="evidence" value="ECO:0007669"/>
    <property type="project" value="InterPro"/>
</dbReference>
<dbReference type="PANTHER" id="PTHR12120">
    <property type="entry name" value="TNFR-CYS DOMAIN-CONTAINING PROTEIN"/>
    <property type="match status" value="1"/>
</dbReference>
<feature type="chain" id="PRO_5026095647" evidence="11">
    <location>
        <begin position="23"/>
        <end position="348"/>
    </location>
</feature>
<protein>
    <submittedName>
        <fullName evidence="13">Uncharacterized protein LOC100176402</fullName>
    </submittedName>
</protein>
<dbReference type="GO" id="GO:0038023">
    <property type="term" value="F:signaling receptor activity"/>
    <property type="evidence" value="ECO:0007669"/>
    <property type="project" value="InterPro"/>
</dbReference>
<dbReference type="PANTHER" id="PTHR12120:SF10">
    <property type="entry name" value="TNFR-CYS DOMAIN-CONTAINING PROTEIN"/>
    <property type="match status" value="1"/>
</dbReference>
<dbReference type="GO" id="GO:0005886">
    <property type="term" value="C:plasma membrane"/>
    <property type="evidence" value="ECO:0007669"/>
    <property type="project" value="TreeGrafter"/>
</dbReference>
<dbReference type="InterPro" id="IPR009854">
    <property type="entry name" value="Orthoreo_P10"/>
</dbReference>
<proteinExistence type="evidence at transcript level"/>
<feature type="domain" description="TNFR-Cys" evidence="12">
    <location>
        <begin position="70"/>
        <end position="108"/>
    </location>
</feature>
<keyword evidence="8" id="KW-0325">Glycoprotein</keyword>
<keyword evidence="7" id="KW-0675">Receptor</keyword>
<keyword evidence="3" id="KW-0677">Repeat</keyword>
<dbReference type="PROSITE" id="PS50050">
    <property type="entry name" value="TNFR_NGFR_2"/>
    <property type="match status" value="1"/>
</dbReference>
<evidence type="ECO:0000256" key="11">
    <source>
        <dbReference type="SAM" id="SignalP"/>
    </source>
</evidence>
<dbReference type="Gene3D" id="2.10.50.10">
    <property type="entry name" value="Tumor Necrosis Factor Receptor, subunit A, domain 2"/>
    <property type="match status" value="1"/>
</dbReference>
<feature type="transmembrane region" description="Helical" evidence="10">
    <location>
        <begin position="147"/>
        <end position="172"/>
    </location>
</feature>
<comment type="subcellular location">
    <subcellularLocation>
        <location evidence="1">Membrane</location>
        <topology evidence="1">Single-pass membrane protein</topology>
    </subcellularLocation>
</comment>
<keyword evidence="2 10" id="KW-0812">Transmembrane</keyword>
<name>A0A6F9DGP1_9ASCI</name>
<evidence type="ECO:0000256" key="10">
    <source>
        <dbReference type="SAM" id="Phobius"/>
    </source>
</evidence>
<dbReference type="AlphaFoldDB" id="A0A6F9DGP1"/>
<evidence type="ECO:0000256" key="8">
    <source>
        <dbReference type="ARBA" id="ARBA00023180"/>
    </source>
</evidence>
<evidence type="ECO:0000256" key="2">
    <source>
        <dbReference type="ARBA" id="ARBA00022692"/>
    </source>
</evidence>
<sequence>MKSSRMMLFVVVLSLCNIFVVGLGDSCEGEHEYKDAQGNCQICEQCGPGYQPSSHHCGWGTRESSYQCVPCERGTFSTGRDYQYCKGCAPCWNSEVMLQCTATKNAVCGLCNDGFFRPIMSDGKLDEECHQCKENSKHPECEIRNDYLPYIFAGVGGVLLIIIILFLVCCCYERKKITHATKNTDTSKLNFVLKCGNNEDTVNSTAVQLLTDSVENQDCPRDLLEQPPLQQMFVRPGYSPPIMEGGQATSYTTHPTATFPQEPHFPSNYSQRPTGAYDEIHNRSLVTRPLLHGNGRPDSPQSSRGDFHIESFNTDQIESMGRNEITERQGTNWQVHDASTLDNEAKPV</sequence>
<comment type="caution">
    <text evidence="9">Lacks conserved residue(s) required for the propagation of feature annotation.</text>
</comment>
<evidence type="ECO:0000256" key="5">
    <source>
        <dbReference type="ARBA" id="ARBA00023136"/>
    </source>
</evidence>
<dbReference type="Pfam" id="PF07204">
    <property type="entry name" value="Orthoreo_P10"/>
    <property type="match status" value="1"/>
</dbReference>
<accession>A0A6F9DGP1</accession>
<evidence type="ECO:0000256" key="1">
    <source>
        <dbReference type="ARBA" id="ARBA00004167"/>
    </source>
</evidence>
<feature type="repeat" description="TNFR-Cys" evidence="9">
    <location>
        <begin position="70"/>
        <end position="108"/>
    </location>
</feature>
<dbReference type="InterPro" id="IPR001368">
    <property type="entry name" value="TNFR/NGFR_Cys_rich_reg"/>
</dbReference>
<gene>
    <name evidence="13" type="primary">LOC100176402</name>
</gene>
<keyword evidence="5 10" id="KW-0472">Membrane</keyword>
<dbReference type="GO" id="GO:0046330">
    <property type="term" value="P:positive regulation of JNK cascade"/>
    <property type="evidence" value="ECO:0007669"/>
    <property type="project" value="InterPro"/>
</dbReference>
<feature type="signal peptide" evidence="11">
    <location>
        <begin position="1"/>
        <end position="22"/>
    </location>
</feature>
<evidence type="ECO:0000256" key="7">
    <source>
        <dbReference type="ARBA" id="ARBA00023170"/>
    </source>
</evidence>
<evidence type="ECO:0000256" key="9">
    <source>
        <dbReference type="PROSITE-ProRule" id="PRU00206"/>
    </source>
</evidence>
<dbReference type="EMBL" id="LR786447">
    <property type="protein sequence ID" value="CAB3260950.1"/>
    <property type="molecule type" value="mRNA"/>
</dbReference>
<evidence type="ECO:0000259" key="12">
    <source>
        <dbReference type="PROSITE" id="PS50050"/>
    </source>
</evidence>